<gene>
    <name evidence="3" type="ORF">CLODIP_2_CD02561</name>
</gene>
<dbReference type="Pfam" id="PF03097">
    <property type="entry name" value="BRO1"/>
    <property type="match status" value="1"/>
</dbReference>
<feature type="compositionally biased region" description="Pro residues" evidence="1">
    <location>
        <begin position="816"/>
        <end position="835"/>
    </location>
</feature>
<organism evidence="3 4">
    <name type="scientific">Cloeon dipterum</name>
    <dbReference type="NCBI Taxonomy" id="197152"/>
    <lineage>
        <taxon>Eukaryota</taxon>
        <taxon>Metazoa</taxon>
        <taxon>Ecdysozoa</taxon>
        <taxon>Arthropoda</taxon>
        <taxon>Hexapoda</taxon>
        <taxon>Insecta</taxon>
        <taxon>Pterygota</taxon>
        <taxon>Palaeoptera</taxon>
        <taxon>Ephemeroptera</taxon>
        <taxon>Pisciforma</taxon>
        <taxon>Baetidae</taxon>
        <taxon>Cloeon</taxon>
    </lineage>
</organism>
<dbReference type="Gene3D" id="1.20.120.560">
    <property type="entry name" value="alix/aip1 in complex with the ypdl late domain"/>
    <property type="match status" value="1"/>
</dbReference>
<evidence type="ECO:0000259" key="2">
    <source>
        <dbReference type="PROSITE" id="PS51180"/>
    </source>
</evidence>
<feature type="region of interest" description="Disordered" evidence="1">
    <location>
        <begin position="783"/>
        <end position="835"/>
    </location>
</feature>
<keyword evidence="4" id="KW-1185">Reference proteome</keyword>
<dbReference type="Gene3D" id="1.25.40.280">
    <property type="entry name" value="alix/aip1 like domains"/>
    <property type="match status" value="1"/>
</dbReference>
<feature type="domain" description="BRO1" evidence="2">
    <location>
        <begin position="3"/>
        <end position="395"/>
    </location>
</feature>
<evidence type="ECO:0000256" key="1">
    <source>
        <dbReference type="SAM" id="MobiDB-lite"/>
    </source>
</evidence>
<dbReference type="FunFam" id="1.25.40.280:FF:000001">
    <property type="entry name" value="programmed cell death 6-interacting protein-like isoform X1"/>
    <property type="match status" value="1"/>
</dbReference>
<dbReference type="PANTHER" id="PTHR23030:SF39">
    <property type="entry name" value="PROGRAMMED CELL DEATH 6-INTERACTING PROTEIN"/>
    <property type="match status" value="1"/>
</dbReference>
<name>A0A8S1CL55_9INSE</name>
<dbReference type="InterPro" id="IPR038499">
    <property type="entry name" value="BRO1_sf"/>
</dbReference>
<feature type="region of interest" description="Disordered" evidence="1">
    <location>
        <begin position="716"/>
        <end position="761"/>
    </location>
</feature>
<proteinExistence type="predicted"/>
<dbReference type="OrthoDB" id="2141925at2759"/>
<dbReference type="SMART" id="SM01041">
    <property type="entry name" value="BRO1"/>
    <property type="match status" value="1"/>
</dbReference>
<dbReference type="AlphaFoldDB" id="A0A8S1CL55"/>
<dbReference type="GO" id="GO:0005768">
    <property type="term" value="C:endosome"/>
    <property type="evidence" value="ECO:0007669"/>
    <property type="project" value="TreeGrafter"/>
</dbReference>
<feature type="compositionally biased region" description="Low complexity" evidence="1">
    <location>
        <begin position="783"/>
        <end position="796"/>
    </location>
</feature>
<dbReference type="CDD" id="cd09235">
    <property type="entry name" value="V_Alix"/>
    <property type="match status" value="1"/>
</dbReference>
<dbReference type="Pfam" id="PF13949">
    <property type="entry name" value="ALIX_LYPXL_bnd"/>
    <property type="match status" value="1"/>
</dbReference>
<reference evidence="3 4" key="1">
    <citation type="submission" date="2020-04" db="EMBL/GenBank/DDBJ databases">
        <authorList>
            <person name="Alioto T."/>
            <person name="Alioto T."/>
            <person name="Gomez Garrido J."/>
        </authorList>
    </citation>
    <scope>NUCLEOTIDE SEQUENCE [LARGE SCALE GENOMIC DNA]</scope>
</reference>
<accession>A0A8S1CL55</accession>
<evidence type="ECO:0000313" key="4">
    <source>
        <dbReference type="Proteomes" id="UP000494165"/>
    </source>
</evidence>
<dbReference type="Gene3D" id="1.20.140.50">
    <property type="entry name" value="alix/aip1 like domains"/>
    <property type="match status" value="1"/>
</dbReference>
<dbReference type="PANTHER" id="PTHR23030">
    <property type="entry name" value="PCD6 INTERACTING PROTEIN-RELATED"/>
    <property type="match status" value="1"/>
</dbReference>
<dbReference type="PROSITE" id="PS51180">
    <property type="entry name" value="BRO1"/>
    <property type="match status" value="1"/>
</dbReference>
<dbReference type="EMBL" id="CADEPI010000042">
    <property type="protein sequence ID" value="CAB3369072.1"/>
    <property type="molecule type" value="Genomic_DNA"/>
</dbReference>
<dbReference type="InterPro" id="IPR004328">
    <property type="entry name" value="BRO1_dom"/>
</dbReference>
<feature type="compositionally biased region" description="Low complexity" evidence="1">
    <location>
        <begin position="735"/>
        <end position="755"/>
    </location>
</feature>
<dbReference type="Proteomes" id="UP000494165">
    <property type="component" value="Unassembled WGS sequence"/>
</dbReference>
<dbReference type="GO" id="GO:0000281">
    <property type="term" value="P:mitotic cytokinesis"/>
    <property type="evidence" value="ECO:0007669"/>
    <property type="project" value="TreeGrafter"/>
</dbReference>
<protein>
    <recommendedName>
        <fullName evidence="2">BRO1 domain-containing protein</fullName>
    </recommendedName>
</protein>
<evidence type="ECO:0000313" key="3">
    <source>
        <dbReference type="EMBL" id="CAB3369072.1"/>
    </source>
</evidence>
<comment type="caution">
    <text evidence="3">The sequence shown here is derived from an EMBL/GenBank/DDBJ whole genome shotgun (WGS) entry which is preliminary data.</text>
</comment>
<dbReference type="InterPro" id="IPR025304">
    <property type="entry name" value="ALIX_V_dom"/>
</dbReference>
<dbReference type="CDD" id="cd09240">
    <property type="entry name" value="BRO1_Alix"/>
    <property type="match status" value="1"/>
</dbReference>
<sequence length="835" mass="92307">MADLLAVPLKKPSDIDVIKPLRNLVASVYSTSDKPVDYSEEISEFSKLRNSALWKAFEKYESSLELIYCYYDQLCAMEAKIPAHEVQIPFKWKDAFDRGSLFGGRLSLTISSLAYEKVCVMFNIAALQSCVAANQTMETDEGRKLAAKLLQQSAGIFGHLKSNVLTSIHQDPTPDLKPETLGALSALMLAQAQEIFVQKAIQDRMKDVVIAKLSAQCDELYSEAYKQMQKESLHPLWERGDCDWLAVVGGKQAAYRGVAQYYQSLVCNADKKVGEEISRLQYALELFKTAQQTMGKATYFQDYVNRAQKALTESKKDNDFIYHEKVPNAKDLPAIGKAPLAKALPVTEKMSQSSKDLFENLVPVPVLQAMAAYSVRKTELVNTEIMKLREATQLLNSILASLNLPAALEDSTGAEIPQSVKDKAESVKSSGGLGELQKMLQELPELLQRNQEILNECNRMVKEEEDSDTQLRNQFKEKWTRTPSAKLTDTFKANVVKYQTIITNAIEADKKVRGKFENHLEGIQLLDGDLSALQAALPSCGSSGASKSSAACQLRQLMETVESIKAERDVIESELNSPTSDMQDQFLSALAQDGAINEANISVEALGHNYGSLSKQVKDSLTRQESLVAEIQRVNTDFCKEKSGAGAAAMQREEMLKKLAAAHDGFMELQVNLKEGSRFYNDLTNLLVNFQNKVSDFCFARKTEKDELLKDLTSDLSKVSSGTPSIPAHHADSTPAAPMSAPAAQAAPPYPVQQQGMPLPYGQPGANPYAYAQMPTGYNPYAYPQAPYPQQQHAPAFNYPYPPPQTGYPQQGGFPAYPPTGYPPQQPPNQQPPWQ</sequence>